<evidence type="ECO:0000313" key="4">
    <source>
        <dbReference type="Proteomes" id="UP000653308"/>
    </source>
</evidence>
<sequence>MADHLEQEEPSWVAGAVVLAALGGGALAVVFALAVEAGVLAVWVAAVAAVWWSARRRVPDSSATPPPQEGRPSCRECAGHELIDVTPSETQKGMLIYKSAPPDRPNHTHIHIVEEVNPR</sequence>
<accession>A0ABQ2ZVU4</accession>
<keyword evidence="2" id="KW-0472">Membrane</keyword>
<feature type="transmembrane region" description="Helical" evidence="2">
    <location>
        <begin position="12"/>
        <end position="31"/>
    </location>
</feature>
<evidence type="ECO:0000256" key="2">
    <source>
        <dbReference type="SAM" id="Phobius"/>
    </source>
</evidence>
<reference evidence="4" key="1">
    <citation type="journal article" date="2019" name="Int. J. Syst. Evol. Microbiol.">
        <title>The Global Catalogue of Microorganisms (GCM) 10K type strain sequencing project: providing services to taxonomists for standard genome sequencing and annotation.</title>
        <authorList>
            <consortium name="The Broad Institute Genomics Platform"/>
            <consortium name="The Broad Institute Genome Sequencing Center for Infectious Disease"/>
            <person name="Wu L."/>
            <person name="Ma J."/>
        </authorList>
    </citation>
    <scope>NUCLEOTIDE SEQUENCE [LARGE SCALE GENOMIC DNA]</scope>
    <source>
        <strain evidence="4">JCM 4957</strain>
    </source>
</reference>
<organism evidence="3 4">
    <name type="scientific">Streptomyces djakartensis</name>
    <dbReference type="NCBI Taxonomy" id="68193"/>
    <lineage>
        <taxon>Bacteria</taxon>
        <taxon>Bacillati</taxon>
        <taxon>Actinomycetota</taxon>
        <taxon>Actinomycetes</taxon>
        <taxon>Kitasatosporales</taxon>
        <taxon>Streptomycetaceae</taxon>
        <taxon>Streptomyces</taxon>
    </lineage>
</organism>
<feature type="region of interest" description="Disordered" evidence="1">
    <location>
        <begin position="57"/>
        <end position="77"/>
    </location>
</feature>
<evidence type="ECO:0000313" key="3">
    <source>
        <dbReference type="EMBL" id="GGY27517.1"/>
    </source>
</evidence>
<gene>
    <name evidence="3" type="ORF">GCM10010384_38280</name>
</gene>
<keyword evidence="4" id="KW-1185">Reference proteome</keyword>
<keyword evidence="2" id="KW-1133">Transmembrane helix</keyword>
<name>A0ABQ2ZVU4_9ACTN</name>
<proteinExistence type="predicted"/>
<comment type="caution">
    <text evidence="3">The sequence shown here is derived from an EMBL/GenBank/DDBJ whole genome shotgun (WGS) entry which is preliminary data.</text>
</comment>
<keyword evidence="2" id="KW-0812">Transmembrane</keyword>
<evidence type="ECO:0000256" key="1">
    <source>
        <dbReference type="SAM" id="MobiDB-lite"/>
    </source>
</evidence>
<dbReference type="EMBL" id="BMWE01000010">
    <property type="protein sequence ID" value="GGY27517.1"/>
    <property type="molecule type" value="Genomic_DNA"/>
</dbReference>
<feature type="transmembrane region" description="Helical" evidence="2">
    <location>
        <begin position="37"/>
        <end position="54"/>
    </location>
</feature>
<protein>
    <submittedName>
        <fullName evidence="3">Uncharacterized protein</fullName>
    </submittedName>
</protein>
<dbReference type="RefSeq" id="WP_190199064.1">
    <property type="nucleotide sequence ID" value="NZ_BMWE01000010.1"/>
</dbReference>
<dbReference type="Proteomes" id="UP000653308">
    <property type="component" value="Unassembled WGS sequence"/>
</dbReference>